<name>A0A4S4N1L4_9APHY</name>
<feature type="compositionally biased region" description="Basic and acidic residues" evidence="1">
    <location>
        <begin position="211"/>
        <end position="220"/>
    </location>
</feature>
<sequence>MSVRIFQSERELSEYTQMTKKFFPKEDAYEGGLLRYLLRHIFDPADDDTPPVPGDPPRADLPPVPGHQSSKRKRDDTDSGACNMGPPKIPKLDSRPRTRPNATKSRTPLPSPQPKAAMPPALPPQHFPSDRKEQTAKTSTAKTKVKHKPALRVLPPVDLTKSSESSSTSQKPVVQSNRGLPSSPIDISDSEDDQAHAPPRPLPQSKHVRERVKPAPRIEIKPFSFSFRKYQPTKPPGASQDTPSKKEEPLTQVLPPSPVPKAEPLSQVVPLPSLLDFPAAAEPEHNAPMVGIKSFSFSFSQFSKPKASVPIEKENIVAQPVPKAEPPPTQSSILSSSFSEYEDDTYWPGFKVEPPSTQQLLRRPNVGGYMNEPSSSQTSLDDLDDEEEALWSQCS</sequence>
<reference evidence="2 3" key="1">
    <citation type="submission" date="2019-02" db="EMBL/GenBank/DDBJ databases">
        <title>Genome sequencing of the rare red list fungi Antrodiella citrinella (Flaviporus citrinellus).</title>
        <authorList>
            <person name="Buettner E."/>
            <person name="Kellner H."/>
        </authorList>
    </citation>
    <scope>NUCLEOTIDE SEQUENCE [LARGE SCALE GENOMIC DNA]</scope>
    <source>
        <strain evidence="2 3">DSM 108506</strain>
    </source>
</reference>
<proteinExistence type="predicted"/>
<accession>A0A4S4N1L4</accession>
<feature type="compositionally biased region" description="Pro residues" evidence="1">
    <location>
        <begin position="50"/>
        <end position="65"/>
    </location>
</feature>
<evidence type="ECO:0000256" key="1">
    <source>
        <dbReference type="SAM" id="MobiDB-lite"/>
    </source>
</evidence>
<evidence type="ECO:0000313" key="3">
    <source>
        <dbReference type="Proteomes" id="UP000308730"/>
    </source>
</evidence>
<dbReference type="OrthoDB" id="6105938at2759"/>
<dbReference type="EMBL" id="SGPM01000015">
    <property type="protein sequence ID" value="THH32809.1"/>
    <property type="molecule type" value="Genomic_DNA"/>
</dbReference>
<organism evidence="2 3">
    <name type="scientific">Antrodiella citrinella</name>
    <dbReference type="NCBI Taxonomy" id="2447956"/>
    <lineage>
        <taxon>Eukaryota</taxon>
        <taxon>Fungi</taxon>
        <taxon>Dikarya</taxon>
        <taxon>Basidiomycota</taxon>
        <taxon>Agaricomycotina</taxon>
        <taxon>Agaricomycetes</taxon>
        <taxon>Polyporales</taxon>
        <taxon>Steccherinaceae</taxon>
        <taxon>Antrodiella</taxon>
    </lineage>
</organism>
<keyword evidence="3" id="KW-1185">Reference proteome</keyword>
<evidence type="ECO:0000313" key="2">
    <source>
        <dbReference type="EMBL" id="THH32809.1"/>
    </source>
</evidence>
<dbReference type="Proteomes" id="UP000308730">
    <property type="component" value="Unassembled WGS sequence"/>
</dbReference>
<feature type="region of interest" description="Disordered" evidence="1">
    <location>
        <begin position="348"/>
        <end position="395"/>
    </location>
</feature>
<feature type="region of interest" description="Disordered" evidence="1">
    <location>
        <begin position="43"/>
        <end position="265"/>
    </location>
</feature>
<feature type="compositionally biased region" description="Polar residues" evidence="1">
    <location>
        <begin position="170"/>
        <end position="180"/>
    </location>
</feature>
<protein>
    <submittedName>
        <fullName evidence="2">Uncharacterized protein</fullName>
    </submittedName>
</protein>
<gene>
    <name evidence="2" type="ORF">EUX98_g1420</name>
</gene>
<dbReference type="AlphaFoldDB" id="A0A4S4N1L4"/>
<comment type="caution">
    <text evidence="2">The sequence shown here is derived from an EMBL/GenBank/DDBJ whole genome shotgun (WGS) entry which is preliminary data.</text>
</comment>